<dbReference type="Pfam" id="PF03033">
    <property type="entry name" value="Glyco_transf_28"/>
    <property type="match status" value="1"/>
</dbReference>
<gene>
    <name evidence="10 14" type="primary">murG</name>
    <name evidence="14" type="ORF">LPTSP4_06560</name>
</gene>
<dbReference type="Pfam" id="PF04101">
    <property type="entry name" value="Glyco_tran_28_C"/>
    <property type="match status" value="1"/>
</dbReference>
<dbReference type="GO" id="GO:0005886">
    <property type="term" value="C:plasma membrane"/>
    <property type="evidence" value="ECO:0007669"/>
    <property type="project" value="UniProtKB-SubCell"/>
</dbReference>
<evidence type="ECO:0000256" key="2">
    <source>
        <dbReference type="ARBA" id="ARBA00022618"/>
    </source>
</evidence>
<comment type="function">
    <text evidence="10">Cell wall formation. Catalyzes the transfer of a GlcNAc subunit on undecaprenyl-pyrophosphoryl-MurNAc-pentapeptide (lipid intermediate I) to form undecaprenyl-pyrophosphoryl-MurNAc-(pentapeptide)GlcNAc (lipid intermediate II).</text>
</comment>
<keyword evidence="8 10" id="KW-0131">Cell cycle</keyword>
<feature type="binding site" evidence="10">
    <location>
        <position position="167"/>
    </location>
    <ligand>
        <name>UDP-N-acetyl-alpha-D-glucosamine</name>
        <dbReference type="ChEBI" id="CHEBI:57705"/>
    </ligand>
</feature>
<feature type="binding site" evidence="10">
    <location>
        <position position="295"/>
    </location>
    <ligand>
        <name>UDP-N-acetyl-alpha-D-glucosamine</name>
        <dbReference type="ChEBI" id="CHEBI:57705"/>
    </ligand>
</feature>
<evidence type="ECO:0000256" key="8">
    <source>
        <dbReference type="ARBA" id="ARBA00023306"/>
    </source>
</evidence>
<evidence type="ECO:0000256" key="7">
    <source>
        <dbReference type="ARBA" id="ARBA00023136"/>
    </source>
</evidence>
<comment type="subcellular location">
    <subcellularLocation>
        <location evidence="10">Cell membrane</location>
        <topology evidence="10">Peripheral membrane protein</topology>
        <orientation evidence="10">Cytoplasmic side</orientation>
    </subcellularLocation>
</comment>
<dbReference type="GO" id="GO:0051301">
    <property type="term" value="P:cell division"/>
    <property type="evidence" value="ECO:0007669"/>
    <property type="project" value="UniProtKB-KW"/>
</dbReference>
<keyword evidence="7 10" id="KW-0472">Membrane</keyword>
<feature type="domain" description="Glycosyl transferase family 28 C-terminal" evidence="13">
    <location>
        <begin position="193"/>
        <end position="342"/>
    </location>
</feature>
<keyword evidence="3 10" id="KW-0328">Glycosyltransferase</keyword>
<dbReference type="HAMAP" id="MF_00033">
    <property type="entry name" value="MurG"/>
    <property type="match status" value="1"/>
</dbReference>
<dbReference type="PANTHER" id="PTHR21015">
    <property type="entry name" value="UDP-N-ACETYLGLUCOSAMINE--N-ACETYLMURAMYL-(PENTAPEPTIDE) PYROPHOSPHORYL-UNDECAPRENOL N-ACETYLGLUCOSAMINE TRANSFERASE 1"/>
    <property type="match status" value="1"/>
</dbReference>
<dbReference type="InterPro" id="IPR007235">
    <property type="entry name" value="Glyco_trans_28_C"/>
</dbReference>
<dbReference type="GO" id="GO:0051991">
    <property type="term" value="F:UDP-N-acetyl-D-glucosamine:N-acetylmuramoyl-L-alanyl-D-glutamyl-meso-2,6-diaminopimelyl-D-alanyl-D-alanine-diphosphoundecaprenol 4-beta-N-acetylglucosaminlytransferase activity"/>
    <property type="evidence" value="ECO:0007669"/>
    <property type="project" value="RHEA"/>
</dbReference>
<feature type="binding site" evidence="10">
    <location>
        <position position="126"/>
    </location>
    <ligand>
        <name>UDP-N-acetyl-alpha-D-glucosamine</name>
        <dbReference type="ChEBI" id="CHEBI:57705"/>
    </ligand>
</feature>
<feature type="transmembrane region" description="Helical" evidence="11">
    <location>
        <begin position="69"/>
        <end position="88"/>
    </location>
</feature>
<keyword evidence="2 10" id="KW-0132">Cell division</keyword>
<dbReference type="RefSeq" id="WP_108973658.1">
    <property type="nucleotide sequence ID" value="NZ_BFBB01000002.1"/>
</dbReference>
<dbReference type="AlphaFoldDB" id="A0A2P2DX07"/>
<keyword evidence="11" id="KW-0812">Transmembrane</keyword>
<evidence type="ECO:0000256" key="9">
    <source>
        <dbReference type="ARBA" id="ARBA00023316"/>
    </source>
</evidence>
<dbReference type="GO" id="GO:0050511">
    <property type="term" value="F:undecaprenyldiphospho-muramoylpentapeptide beta-N-acetylglucosaminyltransferase activity"/>
    <property type="evidence" value="ECO:0007669"/>
    <property type="project" value="UniProtKB-UniRule"/>
</dbReference>
<comment type="caution">
    <text evidence="14">The sequence shown here is derived from an EMBL/GenBank/DDBJ whole genome shotgun (WGS) entry which is preliminary data.</text>
</comment>
<comment type="catalytic activity">
    <reaction evidence="10">
        <text>di-trans,octa-cis-undecaprenyl diphospho-N-acetyl-alpha-D-muramoyl-L-alanyl-D-glutamyl-meso-2,6-diaminopimeloyl-D-alanyl-D-alanine + UDP-N-acetyl-alpha-D-glucosamine = di-trans,octa-cis-undecaprenyl diphospho-[N-acetyl-alpha-D-glucosaminyl-(1-&gt;4)]-N-acetyl-alpha-D-muramoyl-L-alanyl-D-glutamyl-meso-2,6-diaminopimeloyl-D-alanyl-D-alanine + UDP + H(+)</text>
        <dbReference type="Rhea" id="RHEA:31227"/>
        <dbReference type="ChEBI" id="CHEBI:15378"/>
        <dbReference type="ChEBI" id="CHEBI:57705"/>
        <dbReference type="ChEBI" id="CHEBI:58223"/>
        <dbReference type="ChEBI" id="CHEBI:61387"/>
        <dbReference type="ChEBI" id="CHEBI:61388"/>
        <dbReference type="EC" id="2.4.1.227"/>
    </reaction>
</comment>
<keyword evidence="9 10" id="KW-0961">Cell wall biogenesis/degradation</keyword>
<dbReference type="UniPathway" id="UPA00219"/>
<evidence type="ECO:0000313" key="15">
    <source>
        <dbReference type="Proteomes" id="UP000245133"/>
    </source>
</evidence>
<dbReference type="GO" id="GO:0005975">
    <property type="term" value="P:carbohydrate metabolic process"/>
    <property type="evidence" value="ECO:0007669"/>
    <property type="project" value="InterPro"/>
</dbReference>
<comment type="caution">
    <text evidence="10">Lacks conserved residue(s) required for the propagation of feature annotation.</text>
</comment>
<evidence type="ECO:0000256" key="5">
    <source>
        <dbReference type="ARBA" id="ARBA00022960"/>
    </source>
</evidence>
<keyword evidence="5 10" id="KW-0133">Cell shape</keyword>
<accession>A0A2P2DX07</accession>
<dbReference type="SUPFAM" id="SSF53756">
    <property type="entry name" value="UDP-Glycosyltransferase/glycogen phosphorylase"/>
    <property type="match status" value="1"/>
</dbReference>
<feature type="transmembrane region" description="Helical" evidence="11">
    <location>
        <begin position="95"/>
        <end position="115"/>
    </location>
</feature>
<comment type="similarity">
    <text evidence="10">Belongs to the glycosyltransferase 28 family. MurG subfamily.</text>
</comment>
<dbReference type="EC" id="2.4.1.227" evidence="10"/>
<feature type="domain" description="Glycosyltransferase family 28 N-terminal" evidence="12">
    <location>
        <begin position="5"/>
        <end position="144"/>
    </location>
</feature>
<evidence type="ECO:0000256" key="1">
    <source>
        <dbReference type="ARBA" id="ARBA00022475"/>
    </source>
</evidence>
<name>A0A2P2DX07_9LEPT</name>
<evidence type="ECO:0000313" key="14">
    <source>
        <dbReference type="EMBL" id="GBF49146.1"/>
    </source>
</evidence>
<evidence type="ECO:0000256" key="4">
    <source>
        <dbReference type="ARBA" id="ARBA00022679"/>
    </source>
</evidence>
<dbReference type="GO" id="GO:0009252">
    <property type="term" value="P:peptidoglycan biosynthetic process"/>
    <property type="evidence" value="ECO:0007669"/>
    <property type="project" value="UniProtKB-UniRule"/>
</dbReference>
<reference evidence="14 15" key="1">
    <citation type="submission" date="2018-02" db="EMBL/GenBank/DDBJ databases">
        <title>Novel Leptospira species isolated from soil and water in Japan.</title>
        <authorList>
            <person name="Nakao R."/>
            <person name="Masuzawa T."/>
        </authorList>
    </citation>
    <scope>NUCLEOTIDE SEQUENCE [LARGE SCALE GENOMIC DNA]</scope>
    <source>
        <strain evidence="14 15">YH101</strain>
    </source>
</reference>
<comment type="pathway">
    <text evidence="10">Cell wall biogenesis; peptidoglycan biosynthesis.</text>
</comment>
<protein>
    <recommendedName>
        <fullName evidence="10">UDP-N-acetylglucosamine--N-acetylmuramyl-(pentapeptide) pyrophosphoryl-undecaprenol N-acetylglucosamine transferase</fullName>
        <ecNumber evidence="10">2.4.1.227</ecNumber>
    </recommendedName>
    <alternativeName>
        <fullName evidence="10">Undecaprenyl-PP-MurNAc-pentapeptide-UDPGlcNAc GlcNAc transferase</fullName>
    </alternativeName>
</protein>
<dbReference type="Proteomes" id="UP000245133">
    <property type="component" value="Unassembled WGS sequence"/>
</dbReference>
<feature type="binding site" evidence="10">
    <location>
        <begin position="12"/>
        <end position="14"/>
    </location>
    <ligand>
        <name>UDP-N-acetyl-alpha-D-glucosamine</name>
        <dbReference type="ChEBI" id="CHEBI:57705"/>
    </ligand>
</feature>
<evidence type="ECO:0000256" key="10">
    <source>
        <dbReference type="HAMAP-Rule" id="MF_00033"/>
    </source>
</evidence>
<dbReference type="GO" id="GO:0008360">
    <property type="term" value="P:regulation of cell shape"/>
    <property type="evidence" value="ECO:0007669"/>
    <property type="project" value="UniProtKB-KW"/>
</dbReference>
<evidence type="ECO:0000256" key="11">
    <source>
        <dbReference type="SAM" id="Phobius"/>
    </source>
</evidence>
<evidence type="ECO:0000259" key="12">
    <source>
        <dbReference type="Pfam" id="PF03033"/>
    </source>
</evidence>
<dbReference type="GO" id="GO:0071555">
    <property type="term" value="P:cell wall organization"/>
    <property type="evidence" value="ECO:0007669"/>
    <property type="project" value="UniProtKB-KW"/>
</dbReference>
<keyword evidence="6 10" id="KW-0573">Peptidoglycan synthesis</keyword>
<dbReference type="InterPro" id="IPR006009">
    <property type="entry name" value="GlcNAc_MurG"/>
</dbReference>
<organism evidence="14 15">
    <name type="scientific">Leptospira ryugenii</name>
    <dbReference type="NCBI Taxonomy" id="1917863"/>
    <lineage>
        <taxon>Bacteria</taxon>
        <taxon>Pseudomonadati</taxon>
        <taxon>Spirochaetota</taxon>
        <taxon>Spirochaetia</taxon>
        <taxon>Leptospirales</taxon>
        <taxon>Leptospiraceae</taxon>
        <taxon>Leptospira</taxon>
    </lineage>
</organism>
<evidence type="ECO:0000259" key="13">
    <source>
        <dbReference type="Pfam" id="PF04101"/>
    </source>
</evidence>
<dbReference type="Gene3D" id="3.40.50.2000">
    <property type="entry name" value="Glycogen Phosphorylase B"/>
    <property type="match status" value="2"/>
</dbReference>
<dbReference type="CDD" id="cd03785">
    <property type="entry name" value="GT28_MurG"/>
    <property type="match status" value="1"/>
</dbReference>
<keyword evidence="4 10" id="KW-0808">Transferase</keyword>
<evidence type="ECO:0000256" key="3">
    <source>
        <dbReference type="ARBA" id="ARBA00022676"/>
    </source>
</evidence>
<dbReference type="EMBL" id="BFBB01000002">
    <property type="protein sequence ID" value="GBF49146.1"/>
    <property type="molecule type" value="Genomic_DNA"/>
</dbReference>
<dbReference type="PANTHER" id="PTHR21015:SF22">
    <property type="entry name" value="GLYCOSYLTRANSFERASE"/>
    <property type="match status" value="1"/>
</dbReference>
<feature type="binding site" evidence="10">
    <location>
        <position position="199"/>
    </location>
    <ligand>
        <name>UDP-N-acetyl-alpha-D-glucosamine</name>
        <dbReference type="ChEBI" id="CHEBI:57705"/>
    </ligand>
</feature>
<keyword evidence="1 10" id="KW-1003">Cell membrane</keyword>
<evidence type="ECO:0000256" key="6">
    <source>
        <dbReference type="ARBA" id="ARBA00022984"/>
    </source>
</evidence>
<dbReference type="OrthoDB" id="9808936at2"/>
<keyword evidence="15" id="KW-1185">Reference proteome</keyword>
<sequence>MKEIVLIAAGGTGGHISPGVALAEVLLEKKDFFQIETVFLHSLIRNKDNPDLLSPPCPVLWHSMPKYSGVSFLIFPFQFLVSFISTCLELKKRKVSVVIGMGGYSSLPAILYTILFRKTLYLCEQNCIPGKITRIFQNFAKKIALSFPVESYTFQNQNWKIIGNPLRKKVIPNQMNLRQNENLHDNKRNLLNVLVLGGSQGARQLNHMILKAMENVEVSQKFRFRLLTGNSLYDETKSKSKGEAEIISYADDMKPNYEWANIVVARSGAGVVAECLVFGLPMVLIPYPYAADNHQKENAEYMEKEGAAKVIHSTSEDPSPLVRYLLEWKENPSSLRDMGHEALRLSNINAAFQTLSYFFHSHG</sequence>
<keyword evidence="11" id="KW-1133">Transmembrane helix</keyword>
<dbReference type="InterPro" id="IPR004276">
    <property type="entry name" value="GlycoTrans_28_N"/>
</dbReference>
<proteinExistence type="inferred from homology"/>